<feature type="domain" description="Low molecular weight protein antigen 6 PH" evidence="2">
    <location>
        <begin position="203"/>
        <end position="273"/>
    </location>
</feature>
<name>A0ABP6RSA7_9PSEU</name>
<dbReference type="Proteomes" id="UP001500483">
    <property type="component" value="Unassembled WGS sequence"/>
</dbReference>
<gene>
    <name evidence="3" type="ORF">GCM10020366_15330</name>
</gene>
<comment type="caution">
    <text evidence="3">The sequence shown here is derived from an EMBL/GenBank/DDBJ whole genome shotgun (WGS) entry which is preliminary data.</text>
</comment>
<evidence type="ECO:0000313" key="3">
    <source>
        <dbReference type="EMBL" id="GAA3355396.1"/>
    </source>
</evidence>
<dbReference type="EMBL" id="BAAAYK010000038">
    <property type="protein sequence ID" value="GAA3355396.1"/>
    <property type="molecule type" value="Genomic_DNA"/>
</dbReference>
<protein>
    <recommendedName>
        <fullName evidence="2">Low molecular weight protein antigen 6 PH domain-containing protein</fullName>
    </recommendedName>
</protein>
<feature type="region of interest" description="Disordered" evidence="1">
    <location>
        <begin position="266"/>
        <end position="355"/>
    </location>
</feature>
<evidence type="ECO:0000256" key="1">
    <source>
        <dbReference type="SAM" id="MobiDB-lite"/>
    </source>
</evidence>
<organism evidence="3 4">
    <name type="scientific">Saccharopolyspora gregorii</name>
    <dbReference type="NCBI Taxonomy" id="33914"/>
    <lineage>
        <taxon>Bacteria</taxon>
        <taxon>Bacillati</taxon>
        <taxon>Actinomycetota</taxon>
        <taxon>Actinomycetes</taxon>
        <taxon>Pseudonocardiales</taxon>
        <taxon>Pseudonocardiaceae</taxon>
        <taxon>Saccharopolyspora</taxon>
    </lineage>
</organism>
<feature type="compositionally biased region" description="Gly residues" evidence="1">
    <location>
        <begin position="94"/>
        <end position="113"/>
    </location>
</feature>
<feature type="compositionally biased region" description="Polar residues" evidence="1">
    <location>
        <begin position="44"/>
        <end position="57"/>
    </location>
</feature>
<dbReference type="InterPro" id="IPR019692">
    <property type="entry name" value="CFP-6_PH"/>
</dbReference>
<proteinExistence type="predicted"/>
<feature type="region of interest" description="Disordered" evidence="1">
    <location>
        <begin position="1"/>
        <end position="146"/>
    </location>
</feature>
<accession>A0ABP6RSA7</accession>
<feature type="compositionally biased region" description="Basic and acidic residues" evidence="1">
    <location>
        <begin position="282"/>
        <end position="294"/>
    </location>
</feature>
<feature type="compositionally biased region" description="Low complexity" evidence="1">
    <location>
        <begin position="298"/>
        <end position="340"/>
    </location>
</feature>
<reference evidence="4" key="1">
    <citation type="journal article" date="2019" name="Int. J. Syst. Evol. Microbiol.">
        <title>The Global Catalogue of Microorganisms (GCM) 10K type strain sequencing project: providing services to taxonomists for standard genome sequencing and annotation.</title>
        <authorList>
            <consortium name="The Broad Institute Genomics Platform"/>
            <consortium name="The Broad Institute Genome Sequencing Center for Infectious Disease"/>
            <person name="Wu L."/>
            <person name="Ma J."/>
        </authorList>
    </citation>
    <scope>NUCLEOTIDE SEQUENCE [LARGE SCALE GENOMIC DNA]</scope>
    <source>
        <strain evidence="4">JCM 9687</strain>
    </source>
</reference>
<evidence type="ECO:0000313" key="4">
    <source>
        <dbReference type="Proteomes" id="UP001500483"/>
    </source>
</evidence>
<dbReference type="Pfam" id="PF10756">
    <property type="entry name" value="bPH_6"/>
    <property type="match status" value="1"/>
</dbReference>
<keyword evidence="4" id="KW-1185">Reference proteome</keyword>
<evidence type="ECO:0000259" key="2">
    <source>
        <dbReference type="Pfam" id="PF10756"/>
    </source>
</evidence>
<sequence>MSETPAAPEPPGPGRGERDTGRTGSPAEPGTAGPERAEAEGTREVSTSEDQGTTGTATREDAAETGVAPATEATGPDAPEGSGAEGQPRTAEGSGTGDSGADGSGTGSSGTDGSGADDSGTDGSGTGSSGTTEPAGPAATPVPRAAGRAKALPKSLTFQLTRTSLLAVFAVAISVTPIAFAEPFPQLLPTYLIPLALAYVIVRPRTVVTAERITVRRLFGRTGFGWDELASLRLDERRWVRAVLGSGAEIALPAIRVRDVGRLAELSGGRVPDPNAAPSAPEPDRATAEARDAGDEGTGSATDAESAATAGDTATAGDAASGSPATAGTESTGAESAAEPSTDETGTDGSRESAG</sequence>